<dbReference type="Gene3D" id="3.30.70.330">
    <property type="match status" value="2"/>
</dbReference>
<evidence type="ECO:0000256" key="1">
    <source>
        <dbReference type="ARBA" id="ARBA00004123"/>
    </source>
</evidence>
<evidence type="ECO:0000313" key="9">
    <source>
        <dbReference type="Proteomes" id="UP000054248"/>
    </source>
</evidence>
<evidence type="ECO:0000256" key="3">
    <source>
        <dbReference type="ARBA" id="ARBA00023242"/>
    </source>
</evidence>
<organism evidence="8 9">
    <name type="scientific">Tulasnella calospora MUT 4182</name>
    <dbReference type="NCBI Taxonomy" id="1051891"/>
    <lineage>
        <taxon>Eukaryota</taxon>
        <taxon>Fungi</taxon>
        <taxon>Dikarya</taxon>
        <taxon>Basidiomycota</taxon>
        <taxon>Agaricomycotina</taxon>
        <taxon>Agaricomycetes</taxon>
        <taxon>Cantharellales</taxon>
        <taxon>Tulasnellaceae</taxon>
        <taxon>Tulasnella</taxon>
    </lineage>
</organism>
<dbReference type="SUPFAM" id="SSF46785">
    <property type="entry name" value="Winged helix' DNA-binding domain"/>
    <property type="match status" value="1"/>
</dbReference>
<dbReference type="PANTHER" id="PTHR22792:SF140">
    <property type="entry name" value="ACHILLES, ISOFORM A"/>
    <property type="match status" value="1"/>
</dbReference>
<dbReference type="GO" id="GO:0003729">
    <property type="term" value="F:mRNA binding"/>
    <property type="evidence" value="ECO:0007669"/>
    <property type="project" value="TreeGrafter"/>
</dbReference>
<feature type="compositionally biased region" description="Pro residues" evidence="5">
    <location>
        <begin position="468"/>
        <end position="477"/>
    </location>
</feature>
<reference evidence="8 9" key="1">
    <citation type="submission" date="2014-04" db="EMBL/GenBank/DDBJ databases">
        <authorList>
            <consortium name="DOE Joint Genome Institute"/>
            <person name="Kuo A."/>
            <person name="Girlanda M."/>
            <person name="Perotto S."/>
            <person name="Kohler A."/>
            <person name="Nagy L.G."/>
            <person name="Floudas D."/>
            <person name="Copeland A."/>
            <person name="Barry K.W."/>
            <person name="Cichocki N."/>
            <person name="Veneault-Fourrey C."/>
            <person name="LaButti K."/>
            <person name="Lindquist E.A."/>
            <person name="Lipzen A."/>
            <person name="Lundell T."/>
            <person name="Morin E."/>
            <person name="Murat C."/>
            <person name="Sun H."/>
            <person name="Tunlid A."/>
            <person name="Henrissat B."/>
            <person name="Grigoriev I.V."/>
            <person name="Hibbett D.S."/>
            <person name="Martin F."/>
            <person name="Nordberg H.P."/>
            <person name="Cantor M.N."/>
            <person name="Hua S.X."/>
        </authorList>
    </citation>
    <scope>NUCLEOTIDE SEQUENCE [LARGE SCALE GENOMIC DNA]</scope>
    <source>
        <strain evidence="8 9">MUT 4182</strain>
    </source>
</reference>
<evidence type="ECO:0000313" key="8">
    <source>
        <dbReference type="EMBL" id="KIO30419.1"/>
    </source>
</evidence>
<accession>A0A0C3QRJ7</accession>
<dbReference type="PANTHER" id="PTHR22792">
    <property type="entry name" value="LUPUS LA PROTEIN-RELATED"/>
    <property type="match status" value="1"/>
</dbReference>
<feature type="domain" description="HTH La-type RNA-binding" evidence="7">
    <location>
        <begin position="32"/>
        <end position="127"/>
    </location>
</feature>
<dbReference type="AlphaFoldDB" id="A0A0C3QRJ7"/>
<feature type="compositionally biased region" description="Basic and acidic residues" evidence="5">
    <location>
        <begin position="455"/>
        <end position="464"/>
    </location>
</feature>
<reference evidence="9" key="2">
    <citation type="submission" date="2015-01" db="EMBL/GenBank/DDBJ databases">
        <title>Evolutionary Origins and Diversification of the Mycorrhizal Mutualists.</title>
        <authorList>
            <consortium name="DOE Joint Genome Institute"/>
            <consortium name="Mycorrhizal Genomics Consortium"/>
            <person name="Kohler A."/>
            <person name="Kuo A."/>
            <person name="Nagy L.G."/>
            <person name="Floudas D."/>
            <person name="Copeland A."/>
            <person name="Barry K.W."/>
            <person name="Cichocki N."/>
            <person name="Veneault-Fourrey C."/>
            <person name="LaButti K."/>
            <person name="Lindquist E.A."/>
            <person name="Lipzen A."/>
            <person name="Lundell T."/>
            <person name="Morin E."/>
            <person name="Murat C."/>
            <person name="Riley R."/>
            <person name="Ohm R."/>
            <person name="Sun H."/>
            <person name="Tunlid A."/>
            <person name="Henrissat B."/>
            <person name="Grigoriev I.V."/>
            <person name="Hibbett D.S."/>
            <person name="Martin F."/>
        </authorList>
    </citation>
    <scope>NUCLEOTIDE SEQUENCE [LARGE SCALE GENOMIC DNA]</scope>
    <source>
        <strain evidence="9">MUT 4182</strain>
    </source>
</reference>
<evidence type="ECO:0000256" key="2">
    <source>
        <dbReference type="ARBA" id="ARBA00022884"/>
    </source>
</evidence>
<dbReference type="GO" id="GO:0005634">
    <property type="term" value="C:nucleus"/>
    <property type="evidence" value="ECO:0007669"/>
    <property type="project" value="UniProtKB-SubCell"/>
</dbReference>
<protein>
    <recommendedName>
        <fullName evidence="10">HTH La-type RNA-binding domain-containing protein</fullName>
    </recommendedName>
</protein>
<dbReference type="Gene3D" id="1.10.10.10">
    <property type="entry name" value="Winged helix-like DNA-binding domain superfamily/Winged helix DNA-binding domain"/>
    <property type="match status" value="1"/>
</dbReference>
<dbReference type="GO" id="GO:0006396">
    <property type="term" value="P:RNA processing"/>
    <property type="evidence" value="ECO:0007669"/>
    <property type="project" value="InterPro"/>
</dbReference>
<dbReference type="PROSITE" id="PS50102">
    <property type="entry name" value="RRM"/>
    <property type="match status" value="1"/>
</dbReference>
<dbReference type="Pfam" id="PF00076">
    <property type="entry name" value="RRM_1"/>
    <property type="match status" value="1"/>
</dbReference>
<dbReference type="HOGENOM" id="CLU_035334_0_0_1"/>
<keyword evidence="2 4" id="KW-0694">RNA-binding</keyword>
<keyword evidence="3" id="KW-0539">Nucleus</keyword>
<dbReference type="PROSITE" id="PS50961">
    <property type="entry name" value="HTH_LA"/>
    <property type="match status" value="1"/>
</dbReference>
<dbReference type="OrthoDB" id="439993at2759"/>
<dbReference type="InterPro" id="IPR012677">
    <property type="entry name" value="Nucleotide-bd_a/b_plait_sf"/>
</dbReference>
<dbReference type="Pfam" id="PF05383">
    <property type="entry name" value="La"/>
    <property type="match status" value="1"/>
</dbReference>
<dbReference type="InterPro" id="IPR045180">
    <property type="entry name" value="La_dom_prot"/>
</dbReference>
<evidence type="ECO:0000256" key="5">
    <source>
        <dbReference type="SAM" id="MobiDB-lite"/>
    </source>
</evidence>
<feature type="region of interest" description="Disordered" evidence="5">
    <location>
        <begin position="403"/>
        <end position="498"/>
    </location>
</feature>
<dbReference type="SMART" id="SM00715">
    <property type="entry name" value="LA"/>
    <property type="match status" value="1"/>
</dbReference>
<comment type="subcellular location">
    <subcellularLocation>
        <location evidence="1">Nucleus</location>
    </subcellularLocation>
</comment>
<feature type="region of interest" description="Disordered" evidence="5">
    <location>
        <begin position="258"/>
        <end position="278"/>
    </location>
</feature>
<gene>
    <name evidence="8" type="ORF">M407DRAFT_242193</name>
</gene>
<dbReference type="Proteomes" id="UP000054248">
    <property type="component" value="Unassembled WGS sequence"/>
</dbReference>
<evidence type="ECO:0000259" key="6">
    <source>
        <dbReference type="PROSITE" id="PS50102"/>
    </source>
</evidence>
<feature type="region of interest" description="Disordered" evidence="5">
    <location>
        <begin position="1"/>
        <end position="37"/>
    </location>
</feature>
<feature type="domain" description="RRM" evidence="6">
    <location>
        <begin position="132"/>
        <end position="223"/>
    </location>
</feature>
<dbReference type="InterPro" id="IPR036388">
    <property type="entry name" value="WH-like_DNA-bd_sf"/>
</dbReference>
<keyword evidence="9" id="KW-1185">Reference proteome</keyword>
<feature type="compositionally biased region" description="Low complexity" evidence="5">
    <location>
        <begin position="23"/>
        <end position="33"/>
    </location>
</feature>
<proteinExistence type="predicted"/>
<dbReference type="STRING" id="1051891.A0A0C3QRJ7"/>
<dbReference type="GO" id="GO:1990904">
    <property type="term" value="C:ribonucleoprotein complex"/>
    <property type="evidence" value="ECO:0007669"/>
    <property type="project" value="InterPro"/>
</dbReference>
<sequence length="498" mass="54437">MSEIAKPETAVPVEDALMKESAAEPTTEATSAQAEEDDKAAVLKQVEFYLSDSNLPYDKFMWTLHSKNDDHWIPIATLAGFKRMREYNTKYGIPWIAETLRGSEELLEVDEAGANVRRAIELKPPGMTQFDNSAYAKGFPDEVPGLQQRIEKFFEEYAPIAGVRFRRTDKKDGRKFKNSVFVEFKNKAGLDAFLNADPKPTFDGKELLTMSKDGYVTMKAKEKGFDVPDKSQILVGNIRRGFNAFKLMAEEAKGGKTNIKSTEKVDEDADGEDEEKPEGITIDMDGRTYAVRDDGTVDESELDYTKGKVLKYTGAGEGEVDFKTIKETLQPTLGKVFVTKDYDGKEFSSGFAAFDKVLSTEEIETVKEKVPTIAGAEVAWAAPSDEDERRFWLNRVNFFAKRRLEQDKPPRSNNAGRSGGGGGRAQRGGRGGRGGGRGGRGGGGGRGSKGGNPPRGEKRKREETNEAPPAPSKPAPPVVASSSAAKKVKLADGSAADA</sequence>
<name>A0A0C3QRJ7_9AGAM</name>
<dbReference type="SUPFAM" id="SSF54928">
    <property type="entry name" value="RNA-binding domain, RBD"/>
    <property type="match status" value="1"/>
</dbReference>
<dbReference type="InterPro" id="IPR000504">
    <property type="entry name" value="RRM_dom"/>
</dbReference>
<dbReference type="InterPro" id="IPR035979">
    <property type="entry name" value="RBD_domain_sf"/>
</dbReference>
<evidence type="ECO:0008006" key="10">
    <source>
        <dbReference type="Google" id="ProtNLM"/>
    </source>
</evidence>
<dbReference type="CDD" id="cd12291">
    <property type="entry name" value="RRM1_La"/>
    <property type="match status" value="1"/>
</dbReference>
<evidence type="ECO:0000256" key="4">
    <source>
        <dbReference type="PROSITE-ProRule" id="PRU00332"/>
    </source>
</evidence>
<dbReference type="EMBL" id="KN822972">
    <property type="protein sequence ID" value="KIO30419.1"/>
    <property type="molecule type" value="Genomic_DNA"/>
</dbReference>
<dbReference type="InterPro" id="IPR006630">
    <property type="entry name" value="La_HTH"/>
</dbReference>
<feature type="compositionally biased region" description="Acidic residues" evidence="5">
    <location>
        <begin position="265"/>
        <end position="276"/>
    </location>
</feature>
<evidence type="ECO:0000259" key="7">
    <source>
        <dbReference type="PROSITE" id="PS50961"/>
    </source>
</evidence>
<feature type="compositionally biased region" description="Gly residues" evidence="5">
    <location>
        <begin position="417"/>
        <end position="450"/>
    </location>
</feature>
<dbReference type="InterPro" id="IPR036390">
    <property type="entry name" value="WH_DNA-bd_sf"/>
</dbReference>
<dbReference type="InterPro" id="IPR002344">
    <property type="entry name" value="Lupus_La"/>
</dbReference>
<dbReference type="PRINTS" id="PR00302">
    <property type="entry name" value="LUPUSLA"/>
</dbReference>